<protein>
    <submittedName>
        <fullName evidence="4">Response regulator</fullName>
    </submittedName>
</protein>
<dbReference type="InterPro" id="IPR011006">
    <property type="entry name" value="CheY-like_superfamily"/>
</dbReference>
<evidence type="ECO:0000259" key="3">
    <source>
        <dbReference type="PROSITE" id="PS50110"/>
    </source>
</evidence>
<organism evidence="4 5">
    <name type="scientific">Paraburkholderia youngii</name>
    <dbReference type="NCBI Taxonomy" id="2782701"/>
    <lineage>
        <taxon>Bacteria</taxon>
        <taxon>Pseudomonadati</taxon>
        <taxon>Pseudomonadota</taxon>
        <taxon>Betaproteobacteria</taxon>
        <taxon>Burkholderiales</taxon>
        <taxon>Burkholderiaceae</taxon>
        <taxon>Paraburkholderia</taxon>
    </lineage>
</organism>
<dbReference type="PANTHER" id="PTHR44591:SF25">
    <property type="entry name" value="CHEMOTAXIS TWO-COMPONENT RESPONSE REGULATOR"/>
    <property type="match status" value="1"/>
</dbReference>
<gene>
    <name evidence="4" type="ORF">FSB64_29530</name>
</gene>
<dbReference type="EMBL" id="VOMC01000038">
    <property type="protein sequence ID" value="NVI07822.1"/>
    <property type="molecule type" value="Genomic_DNA"/>
</dbReference>
<proteinExistence type="predicted"/>
<dbReference type="RefSeq" id="WP_176368733.1">
    <property type="nucleotide sequence ID" value="NZ_JACHDE010000001.1"/>
</dbReference>
<accession>A0ABX2NTM8</accession>
<keyword evidence="1 2" id="KW-0597">Phosphoprotein</keyword>
<feature type="domain" description="Response regulatory" evidence="3">
    <location>
        <begin position="6"/>
        <end position="120"/>
    </location>
</feature>
<dbReference type="Pfam" id="PF00072">
    <property type="entry name" value="Response_reg"/>
    <property type="match status" value="1"/>
</dbReference>
<evidence type="ECO:0000313" key="4">
    <source>
        <dbReference type="EMBL" id="NVI07822.1"/>
    </source>
</evidence>
<dbReference type="PANTHER" id="PTHR44591">
    <property type="entry name" value="STRESS RESPONSE REGULATOR PROTEIN 1"/>
    <property type="match status" value="1"/>
</dbReference>
<dbReference type="InterPro" id="IPR001789">
    <property type="entry name" value="Sig_transdc_resp-reg_receiver"/>
</dbReference>
<dbReference type="PROSITE" id="PS50110">
    <property type="entry name" value="RESPONSE_REGULATORY"/>
    <property type="match status" value="1"/>
</dbReference>
<evidence type="ECO:0000256" key="1">
    <source>
        <dbReference type="ARBA" id="ARBA00022553"/>
    </source>
</evidence>
<comment type="caution">
    <text evidence="4">The sequence shown here is derived from an EMBL/GenBank/DDBJ whole genome shotgun (WGS) entry which is preliminary data.</text>
</comment>
<sequence length="125" mass="13585">MRSPQVIWVVDDDPSFRSGLSSLLRSLDYVVLTFQSGADLLTRTGETQPDCIISDVEMPDMSGFELTLRLIETGRSIPTVFVSAYPKPELQQEALATGACVFLTKPLSAKELTAAIEAVTSTRSS</sequence>
<dbReference type="Proteomes" id="UP000821598">
    <property type="component" value="Unassembled WGS sequence"/>
</dbReference>
<evidence type="ECO:0000313" key="5">
    <source>
        <dbReference type="Proteomes" id="UP000821598"/>
    </source>
</evidence>
<feature type="modified residue" description="4-aspartylphosphate" evidence="2">
    <location>
        <position position="55"/>
    </location>
</feature>
<dbReference type="SMART" id="SM00448">
    <property type="entry name" value="REC"/>
    <property type="match status" value="1"/>
</dbReference>
<name>A0ABX2NTM8_9BURK</name>
<dbReference type="SUPFAM" id="SSF52172">
    <property type="entry name" value="CheY-like"/>
    <property type="match status" value="1"/>
</dbReference>
<reference evidence="4 5" key="1">
    <citation type="submission" date="2019-08" db="EMBL/GenBank/DDBJ databases">
        <title>Paraburkholderia simonii sp. nov. and P. youngii sp. nov. Brazilian and Mexican Mimosa-associated rhizobia.</title>
        <authorList>
            <person name="Mavima L."/>
            <person name="Beukes C.W."/>
            <person name="Palmer M."/>
            <person name="De Meyer S.E."/>
            <person name="James E.K."/>
            <person name="Maluk M."/>
            <person name="Avontuur J.R."/>
            <person name="Chan W.Y."/>
            <person name="Venter S.N."/>
            <person name="Steenkamp E.T."/>
        </authorList>
    </citation>
    <scope>NUCLEOTIDE SEQUENCE [LARGE SCALE GENOMIC DNA]</scope>
    <source>
        <strain evidence="4 5">JPY454</strain>
    </source>
</reference>
<dbReference type="Gene3D" id="3.40.50.2300">
    <property type="match status" value="1"/>
</dbReference>
<dbReference type="InterPro" id="IPR050595">
    <property type="entry name" value="Bact_response_regulator"/>
</dbReference>
<keyword evidence="5" id="KW-1185">Reference proteome</keyword>
<evidence type="ECO:0000256" key="2">
    <source>
        <dbReference type="PROSITE-ProRule" id="PRU00169"/>
    </source>
</evidence>